<evidence type="ECO:0000313" key="1">
    <source>
        <dbReference type="EMBL" id="RAH66416.1"/>
    </source>
</evidence>
<proteinExistence type="predicted"/>
<dbReference type="Proteomes" id="UP000249661">
    <property type="component" value="Unassembled WGS sequence"/>
</dbReference>
<accession>A0ACD1GYI7</accession>
<reference evidence="1" key="1">
    <citation type="submission" date="2018-02" db="EMBL/GenBank/DDBJ databases">
        <title>The genomes of Aspergillus section Nigri reveals drivers in fungal speciation.</title>
        <authorList>
            <consortium name="DOE Joint Genome Institute"/>
            <person name="Vesth T.C."/>
            <person name="Nybo J."/>
            <person name="Theobald S."/>
            <person name="Brandl J."/>
            <person name="Frisvad J.C."/>
            <person name="Nielsen K.F."/>
            <person name="Lyhne E.K."/>
            <person name="Kogle M.E."/>
            <person name="Kuo A."/>
            <person name="Riley R."/>
            <person name="Clum A."/>
            <person name="Nolan M."/>
            <person name="Lipzen A."/>
            <person name="Salamov A."/>
            <person name="Henrissat B."/>
            <person name="Wiebenga A."/>
            <person name="De vries R.P."/>
            <person name="Grigoriev I.V."/>
            <person name="Mortensen U.H."/>
            <person name="Andersen M.R."/>
            <person name="Baker S.E."/>
        </authorList>
    </citation>
    <scope>NUCLEOTIDE SEQUENCE</scope>
    <source>
        <strain evidence="1">CBS 121060</strain>
    </source>
</reference>
<evidence type="ECO:0000313" key="2">
    <source>
        <dbReference type="Proteomes" id="UP000249661"/>
    </source>
</evidence>
<name>A0ACD1GYI7_9EURO</name>
<sequence>MSRVVLGPLHVKTVVLTGGAVITALTSKQFTSPHGGPGTVIEATKNLKDLDLANR</sequence>
<dbReference type="EMBL" id="KZ824983">
    <property type="protein sequence ID" value="RAH66416.1"/>
    <property type="molecule type" value="Genomic_DNA"/>
</dbReference>
<gene>
    <name evidence="1" type="ORF">BO66DRAFT_394720</name>
</gene>
<protein>
    <submittedName>
        <fullName evidence="1">Uncharacterized protein</fullName>
    </submittedName>
</protein>
<organism evidence="1 2">
    <name type="scientific">Aspergillus aculeatinus CBS 121060</name>
    <dbReference type="NCBI Taxonomy" id="1448322"/>
    <lineage>
        <taxon>Eukaryota</taxon>
        <taxon>Fungi</taxon>
        <taxon>Dikarya</taxon>
        <taxon>Ascomycota</taxon>
        <taxon>Pezizomycotina</taxon>
        <taxon>Eurotiomycetes</taxon>
        <taxon>Eurotiomycetidae</taxon>
        <taxon>Eurotiales</taxon>
        <taxon>Aspergillaceae</taxon>
        <taxon>Aspergillus</taxon>
        <taxon>Aspergillus subgen. Circumdati</taxon>
    </lineage>
</organism>
<keyword evidence="2" id="KW-1185">Reference proteome</keyword>